<dbReference type="EMBL" id="FPCG01000010">
    <property type="protein sequence ID" value="SFV24194.1"/>
    <property type="molecule type" value="Genomic_DNA"/>
</dbReference>
<organism evidence="4 5">
    <name type="scientific">Micrococcus terreus</name>
    <dbReference type="NCBI Taxonomy" id="574650"/>
    <lineage>
        <taxon>Bacteria</taxon>
        <taxon>Bacillati</taxon>
        <taxon>Actinomycetota</taxon>
        <taxon>Actinomycetes</taxon>
        <taxon>Micrococcales</taxon>
        <taxon>Micrococcaceae</taxon>
        <taxon>Micrococcus</taxon>
    </lineage>
</organism>
<keyword evidence="4" id="KW-0689">Ribosomal protein</keyword>
<evidence type="ECO:0000256" key="2">
    <source>
        <dbReference type="ARBA" id="ARBA00023315"/>
    </source>
</evidence>
<dbReference type="InterPro" id="IPR050832">
    <property type="entry name" value="Bact_Acetyltransf"/>
</dbReference>
<keyword evidence="1" id="KW-0808">Transferase</keyword>
<dbReference type="STRING" id="574650.SAMN04487966_11031"/>
<keyword evidence="5" id="KW-1185">Reference proteome</keyword>
<proteinExistence type="predicted"/>
<dbReference type="Gene3D" id="3.40.630.30">
    <property type="match status" value="1"/>
</dbReference>
<sequence>MIRSARTEHSYYVRDAAQADLPAVLTMKAAAWREAYGHLRDEQFFQRAEATLDRQIEHWRGIVDRGTTVWMAEDERGTCVGMACAAPARPERMHGRTDLPDLELTALYVLASAQGTGVADALLDRALGEAPAFLWVLAENPRAQSFYRRHGFHDDGASVAMDGPWEGLQEQLMVRRAAGMGSSA</sequence>
<dbReference type="GO" id="GO:0016747">
    <property type="term" value="F:acyltransferase activity, transferring groups other than amino-acyl groups"/>
    <property type="evidence" value="ECO:0007669"/>
    <property type="project" value="InterPro"/>
</dbReference>
<dbReference type="PROSITE" id="PS51186">
    <property type="entry name" value="GNAT"/>
    <property type="match status" value="1"/>
</dbReference>
<evidence type="ECO:0000256" key="1">
    <source>
        <dbReference type="ARBA" id="ARBA00022679"/>
    </source>
</evidence>
<keyword evidence="2" id="KW-0012">Acyltransferase</keyword>
<feature type="domain" description="N-acetyltransferase" evidence="3">
    <location>
        <begin position="11"/>
        <end position="178"/>
    </location>
</feature>
<dbReference type="InterPro" id="IPR000182">
    <property type="entry name" value="GNAT_dom"/>
</dbReference>
<dbReference type="RefSeq" id="WP_245760779.1">
    <property type="nucleotide sequence ID" value="NZ_FPCG01000010.1"/>
</dbReference>
<evidence type="ECO:0000259" key="3">
    <source>
        <dbReference type="PROSITE" id="PS51186"/>
    </source>
</evidence>
<dbReference type="InterPro" id="IPR016181">
    <property type="entry name" value="Acyl_CoA_acyltransferase"/>
</dbReference>
<dbReference type="Pfam" id="PF00583">
    <property type="entry name" value="Acetyltransf_1"/>
    <property type="match status" value="1"/>
</dbReference>
<keyword evidence="4" id="KW-0687">Ribonucleoprotein</keyword>
<dbReference type="Proteomes" id="UP000198881">
    <property type="component" value="Unassembled WGS sequence"/>
</dbReference>
<evidence type="ECO:0000313" key="5">
    <source>
        <dbReference type="Proteomes" id="UP000198881"/>
    </source>
</evidence>
<dbReference type="SUPFAM" id="SSF55729">
    <property type="entry name" value="Acyl-CoA N-acyltransferases (Nat)"/>
    <property type="match status" value="1"/>
</dbReference>
<reference evidence="4 5" key="1">
    <citation type="submission" date="2016-10" db="EMBL/GenBank/DDBJ databases">
        <authorList>
            <person name="de Groot N.N."/>
        </authorList>
    </citation>
    <scope>NUCLEOTIDE SEQUENCE [LARGE SCALE GENOMIC DNA]</scope>
    <source>
        <strain evidence="4 5">CGMCC 1.7054</strain>
    </source>
</reference>
<protein>
    <submittedName>
        <fullName evidence="4">Ribosomal protein S18 acetylase RimI</fullName>
    </submittedName>
</protein>
<evidence type="ECO:0000313" key="4">
    <source>
        <dbReference type="EMBL" id="SFV24194.1"/>
    </source>
</evidence>
<dbReference type="PANTHER" id="PTHR43877">
    <property type="entry name" value="AMINOALKYLPHOSPHONATE N-ACETYLTRANSFERASE-RELATED-RELATED"/>
    <property type="match status" value="1"/>
</dbReference>
<gene>
    <name evidence="4" type="ORF">SAMN04487966_11031</name>
</gene>
<dbReference type="AlphaFoldDB" id="A0A1I7MQL0"/>
<accession>A0A1I7MQL0</accession>
<dbReference type="CDD" id="cd04301">
    <property type="entry name" value="NAT_SF"/>
    <property type="match status" value="1"/>
</dbReference>
<dbReference type="GO" id="GO:0005840">
    <property type="term" value="C:ribosome"/>
    <property type="evidence" value="ECO:0007669"/>
    <property type="project" value="UniProtKB-KW"/>
</dbReference>
<name>A0A1I7MQL0_9MICC</name>